<organism evidence="1 2">
    <name type="scientific">Trichinella nelsoni</name>
    <dbReference type="NCBI Taxonomy" id="6336"/>
    <lineage>
        <taxon>Eukaryota</taxon>
        <taxon>Metazoa</taxon>
        <taxon>Ecdysozoa</taxon>
        <taxon>Nematoda</taxon>
        <taxon>Enoplea</taxon>
        <taxon>Dorylaimia</taxon>
        <taxon>Trichinellida</taxon>
        <taxon>Trichinellidae</taxon>
        <taxon>Trichinella</taxon>
    </lineage>
</organism>
<evidence type="ECO:0000313" key="2">
    <source>
        <dbReference type="Proteomes" id="UP000054630"/>
    </source>
</evidence>
<dbReference type="EMBL" id="JYDL01000150">
    <property type="protein sequence ID" value="KRX14779.1"/>
    <property type="molecule type" value="Genomic_DNA"/>
</dbReference>
<proteinExistence type="predicted"/>
<gene>
    <name evidence="1" type="ORF">T07_13907</name>
</gene>
<dbReference type="AlphaFoldDB" id="A0A0V0RJW1"/>
<dbReference type="Proteomes" id="UP000054630">
    <property type="component" value="Unassembled WGS sequence"/>
</dbReference>
<comment type="caution">
    <text evidence="1">The sequence shown here is derived from an EMBL/GenBank/DDBJ whole genome shotgun (WGS) entry which is preliminary data.</text>
</comment>
<name>A0A0V0RJW1_9BILA</name>
<protein>
    <submittedName>
        <fullName evidence="1">Uncharacterized protein</fullName>
    </submittedName>
</protein>
<sequence>MFRNNIIIVMANTVSGLLNNIQYASAVVAEKAATSQIEKIIQEYFMLHIQIHVDIHKNS</sequence>
<accession>A0A0V0RJW1</accession>
<reference evidence="1 2" key="1">
    <citation type="submission" date="2015-01" db="EMBL/GenBank/DDBJ databases">
        <title>Evolution of Trichinella species and genotypes.</title>
        <authorList>
            <person name="Korhonen P.K."/>
            <person name="Edoardo P."/>
            <person name="Giuseppe L.R."/>
            <person name="Gasser R.B."/>
        </authorList>
    </citation>
    <scope>NUCLEOTIDE SEQUENCE [LARGE SCALE GENOMIC DNA]</scope>
    <source>
        <strain evidence="1">ISS37</strain>
    </source>
</reference>
<evidence type="ECO:0000313" key="1">
    <source>
        <dbReference type="EMBL" id="KRX14779.1"/>
    </source>
</evidence>
<keyword evidence="2" id="KW-1185">Reference proteome</keyword>